<sequence>MRRTAHPARHTRTIGPFETLRVGGNTESENLSRLQCTRIAWQVAIRMNFKNRYGKSVIEVGVRSRGMGARVGFASERKKPPPQVHCEPLEDAVGSCGCSNGAPFDNALHILENEGEKHAG</sequence>
<name>A0A422NBE7_TRYRA</name>
<accession>A0A422NBE7</accession>
<dbReference type="RefSeq" id="XP_029237142.1">
    <property type="nucleotide sequence ID" value="XM_029383020.1"/>
</dbReference>
<dbReference type="EMBL" id="MKGL01000218">
    <property type="protein sequence ID" value="RNF02814.1"/>
    <property type="molecule type" value="Genomic_DNA"/>
</dbReference>
<protein>
    <submittedName>
        <fullName evidence="1">Uncharacterized protein</fullName>
    </submittedName>
</protein>
<gene>
    <name evidence="1" type="ORF">TraAM80_06166</name>
</gene>
<keyword evidence="2" id="KW-1185">Reference proteome</keyword>
<dbReference type="AlphaFoldDB" id="A0A422NBE7"/>
<comment type="caution">
    <text evidence="1">The sequence shown here is derived from an EMBL/GenBank/DDBJ whole genome shotgun (WGS) entry which is preliminary data.</text>
</comment>
<reference evidence="1 2" key="1">
    <citation type="journal article" date="2018" name="BMC Genomics">
        <title>Genomic comparison of Trypanosoma conorhini and Trypanosoma rangeli to Trypanosoma cruzi strains of high and low virulence.</title>
        <authorList>
            <person name="Bradwell K.R."/>
            <person name="Koparde V.N."/>
            <person name="Matveyev A.V."/>
            <person name="Serrano M.G."/>
            <person name="Alves J.M."/>
            <person name="Parikh H."/>
            <person name="Huang B."/>
            <person name="Lee V."/>
            <person name="Espinosa-Alvarez O."/>
            <person name="Ortiz P.A."/>
            <person name="Costa-Martins A.G."/>
            <person name="Teixeira M.M."/>
            <person name="Buck G.A."/>
        </authorList>
    </citation>
    <scope>NUCLEOTIDE SEQUENCE [LARGE SCALE GENOMIC DNA]</scope>
    <source>
        <strain evidence="1 2">AM80</strain>
    </source>
</reference>
<evidence type="ECO:0000313" key="1">
    <source>
        <dbReference type="EMBL" id="RNF02814.1"/>
    </source>
</evidence>
<evidence type="ECO:0000313" key="2">
    <source>
        <dbReference type="Proteomes" id="UP000283634"/>
    </source>
</evidence>
<dbReference type="Proteomes" id="UP000283634">
    <property type="component" value="Unassembled WGS sequence"/>
</dbReference>
<dbReference type="GeneID" id="40330099"/>
<proteinExistence type="predicted"/>
<organism evidence="1 2">
    <name type="scientific">Trypanosoma rangeli</name>
    <dbReference type="NCBI Taxonomy" id="5698"/>
    <lineage>
        <taxon>Eukaryota</taxon>
        <taxon>Discoba</taxon>
        <taxon>Euglenozoa</taxon>
        <taxon>Kinetoplastea</taxon>
        <taxon>Metakinetoplastina</taxon>
        <taxon>Trypanosomatida</taxon>
        <taxon>Trypanosomatidae</taxon>
        <taxon>Trypanosoma</taxon>
        <taxon>Herpetosoma</taxon>
    </lineage>
</organism>